<dbReference type="RefSeq" id="WP_190014779.1">
    <property type="nucleotide sequence ID" value="NZ_FQZV01000098.1"/>
</dbReference>
<dbReference type="SMART" id="SM01049">
    <property type="entry name" value="Cache_2"/>
    <property type="match status" value="1"/>
</dbReference>
<evidence type="ECO:0000259" key="7">
    <source>
        <dbReference type="PROSITE" id="PS50112"/>
    </source>
</evidence>
<proteinExistence type="predicted"/>
<sequence length="385" mass="44904">MKKNIQNKIYQGINIKSILFLAIILLAFIVVLISYTSQNFVSKIEKEIKLELKQKVDMAYNVIYPTINSYKKGEITKKEAEEKIKDIVSNMIYGDTNSENYIFMSSYEGYYLVQPFEKEKEGVNMWDYQDSKGNYVIRELVKAAQEKPYGSYVKYFYNLPGTEKISEKLSYVRGIPEIQAYIGTGAYLDLKKEELFLLLNKQKNIMIAFTLGIVFLMMLYVSKYKILNNLLVGEIEKRKIIEKELLEEKEREIIQKKRLETLFNNSQDAIVEFDREGRILNINKSFEKVFGYSIKEIVGKDIDEIIVLKKEYKEAKKLTDKTLKEGVIYTEGIRYKKDKTSVDVLIRSVSIQKEGEVVGGYGIYTDITQIKNYEKKLEYLSEDIA</sequence>
<dbReference type="PROSITE" id="PS50112">
    <property type="entry name" value="PAS"/>
    <property type="match status" value="1"/>
</dbReference>
<evidence type="ECO:0000256" key="3">
    <source>
        <dbReference type="ARBA" id="ARBA00022692"/>
    </source>
</evidence>
<name>A0A1M6QMV7_9FIRM</name>
<evidence type="ECO:0000256" key="2">
    <source>
        <dbReference type="ARBA" id="ARBA00022475"/>
    </source>
</evidence>
<dbReference type="Pfam" id="PF13426">
    <property type="entry name" value="PAS_9"/>
    <property type="match status" value="1"/>
</dbReference>
<dbReference type="Proteomes" id="UP000184536">
    <property type="component" value="Unassembled WGS sequence"/>
</dbReference>
<dbReference type="EMBL" id="FQZV01000098">
    <property type="protein sequence ID" value="SHK21505.1"/>
    <property type="molecule type" value="Genomic_DNA"/>
</dbReference>
<dbReference type="InterPro" id="IPR052155">
    <property type="entry name" value="Biofilm_reg_signaling"/>
</dbReference>
<feature type="domain" description="PAS" evidence="7">
    <location>
        <begin position="255"/>
        <end position="326"/>
    </location>
</feature>
<evidence type="ECO:0000256" key="5">
    <source>
        <dbReference type="ARBA" id="ARBA00023136"/>
    </source>
</evidence>
<dbReference type="Gene3D" id="3.30.450.20">
    <property type="entry name" value="PAS domain"/>
    <property type="match status" value="2"/>
</dbReference>
<dbReference type="STRING" id="1121919.SAMN02745975_03884"/>
<dbReference type="InterPro" id="IPR033480">
    <property type="entry name" value="sCache_2"/>
</dbReference>
<keyword evidence="9" id="KW-1185">Reference proteome</keyword>
<evidence type="ECO:0000256" key="6">
    <source>
        <dbReference type="SAM" id="Phobius"/>
    </source>
</evidence>
<dbReference type="InterPro" id="IPR000014">
    <property type="entry name" value="PAS"/>
</dbReference>
<dbReference type="GO" id="GO:0005886">
    <property type="term" value="C:plasma membrane"/>
    <property type="evidence" value="ECO:0007669"/>
    <property type="project" value="UniProtKB-SubCell"/>
</dbReference>
<dbReference type="InterPro" id="IPR035965">
    <property type="entry name" value="PAS-like_dom_sf"/>
</dbReference>
<reference evidence="9" key="1">
    <citation type="submission" date="2016-11" db="EMBL/GenBank/DDBJ databases">
        <authorList>
            <person name="Varghese N."/>
            <person name="Submissions S."/>
        </authorList>
    </citation>
    <scope>NUCLEOTIDE SEQUENCE [LARGE SCALE GENOMIC DNA]</scope>
    <source>
        <strain evidence="9">DSM 17957</strain>
    </source>
</reference>
<dbReference type="NCBIfam" id="TIGR00229">
    <property type="entry name" value="sensory_box"/>
    <property type="match status" value="1"/>
</dbReference>
<comment type="subcellular location">
    <subcellularLocation>
        <location evidence="1">Cell membrane</location>
        <topology evidence="1">Multi-pass membrane protein</topology>
    </subcellularLocation>
</comment>
<keyword evidence="3 6" id="KW-0812">Transmembrane</keyword>
<dbReference type="AlphaFoldDB" id="A0A1M6QMV7"/>
<gene>
    <name evidence="8" type="ORF">SAMN02745975_03884</name>
</gene>
<dbReference type="CDD" id="cd00130">
    <property type="entry name" value="PAS"/>
    <property type="match status" value="1"/>
</dbReference>
<keyword evidence="2" id="KW-1003">Cell membrane</keyword>
<protein>
    <submittedName>
        <fullName evidence="8">PAS domain S-box-containing protein</fullName>
    </submittedName>
</protein>
<organism evidence="8 9">
    <name type="scientific">Geosporobacter subterraneus DSM 17957</name>
    <dbReference type="NCBI Taxonomy" id="1121919"/>
    <lineage>
        <taxon>Bacteria</taxon>
        <taxon>Bacillati</taxon>
        <taxon>Bacillota</taxon>
        <taxon>Clostridia</taxon>
        <taxon>Peptostreptococcales</taxon>
        <taxon>Thermotaleaceae</taxon>
        <taxon>Geosporobacter</taxon>
    </lineage>
</organism>
<keyword evidence="4 6" id="KW-1133">Transmembrane helix</keyword>
<evidence type="ECO:0000256" key="4">
    <source>
        <dbReference type="ARBA" id="ARBA00022989"/>
    </source>
</evidence>
<evidence type="ECO:0000313" key="9">
    <source>
        <dbReference type="Proteomes" id="UP000184536"/>
    </source>
</evidence>
<evidence type="ECO:0000313" key="8">
    <source>
        <dbReference type="EMBL" id="SHK21505.1"/>
    </source>
</evidence>
<evidence type="ECO:0000256" key="1">
    <source>
        <dbReference type="ARBA" id="ARBA00004651"/>
    </source>
</evidence>
<accession>A0A1M6QMV7</accession>
<dbReference type="SMART" id="SM00091">
    <property type="entry name" value="PAS"/>
    <property type="match status" value="1"/>
</dbReference>
<keyword evidence="5 6" id="KW-0472">Membrane</keyword>
<dbReference type="PANTHER" id="PTHR44757:SF2">
    <property type="entry name" value="BIOFILM ARCHITECTURE MAINTENANCE PROTEIN MBAA"/>
    <property type="match status" value="1"/>
</dbReference>
<dbReference type="PANTHER" id="PTHR44757">
    <property type="entry name" value="DIGUANYLATE CYCLASE DGCP"/>
    <property type="match status" value="1"/>
</dbReference>
<feature type="transmembrane region" description="Helical" evidence="6">
    <location>
        <begin position="205"/>
        <end position="221"/>
    </location>
</feature>
<dbReference type="Pfam" id="PF17200">
    <property type="entry name" value="sCache_2"/>
    <property type="match status" value="1"/>
</dbReference>
<feature type="transmembrane region" description="Helical" evidence="6">
    <location>
        <begin position="12"/>
        <end position="35"/>
    </location>
</feature>
<dbReference type="SUPFAM" id="SSF55785">
    <property type="entry name" value="PYP-like sensor domain (PAS domain)"/>
    <property type="match status" value="1"/>
</dbReference>